<evidence type="ECO:0000313" key="2">
    <source>
        <dbReference type="EMBL" id="EKX46193.1"/>
    </source>
</evidence>
<dbReference type="GeneID" id="17302901"/>
<dbReference type="PaxDb" id="55529-EKX46193"/>
<dbReference type="InterPro" id="IPR011992">
    <property type="entry name" value="EF-hand-dom_pair"/>
</dbReference>
<dbReference type="InterPro" id="IPR002048">
    <property type="entry name" value="EF_hand_dom"/>
</dbReference>
<keyword evidence="4" id="KW-1185">Reference proteome</keyword>
<sequence length="219" mass="25231">MVTIAGVIPQTVIDRCEAAFSEVDQDRCGAIDLEDLTRAFQTMGYKNSEDRALHDLLQNLEQEFDGKTSKYFDFQEFLSLTIEYLKIKADQENNEIELISAFRTLMGSEAESISSESVENVVKQYEMNVDFKSLFGVQMGGNKEMNLRELRHALMDGPGYDGITEKPYHKEENVHQKYWVNEITQDAWEESVQRCHAKKGFEQIIEEGIEDTSTSRFTR</sequence>
<dbReference type="GO" id="GO:0005509">
    <property type="term" value="F:calcium ion binding"/>
    <property type="evidence" value="ECO:0007669"/>
    <property type="project" value="InterPro"/>
</dbReference>
<dbReference type="EnsemblProtists" id="EKX46193">
    <property type="protein sequence ID" value="EKX46193"/>
    <property type="gene ID" value="GUITHDRAFT_107811"/>
</dbReference>
<dbReference type="KEGG" id="gtt:GUITHDRAFT_107811"/>
<evidence type="ECO:0000313" key="4">
    <source>
        <dbReference type="Proteomes" id="UP000011087"/>
    </source>
</evidence>
<reference evidence="4" key="2">
    <citation type="submission" date="2012-11" db="EMBL/GenBank/DDBJ databases">
        <authorList>
            <person name="Kuo A."/>
            <person name="Curtis B.A."/>
            <person name="Tanifuji G."/>
            <person name="Burki F."/>
            <person name="Gruber A."/>
            <person name="Irimia M."/>
            <person name="Maruyama S."/>
            <person name="Arias M.C."/>
            <person name="Ball S.G."/>
            <person name="Gile G.H."/>
            <person name="Hirakawa Y."/>
            <person name="Hopkins J.F."/>
            <person name="Rensing S.A."/>
            <person name="Schmutz J."/>
            <person name="Symeonidi A."/>
            <person name="Elias M."/>
            <person name="Eveleigh R.J."/>
            <person name="Herman E.K."/>
            <person name="Klute M.J."/>
            <person name="Nakayama T."/>
            <person name="Obornik M."/>
            <person name="Reyes-Prieto A."/>
            <person name="Armbrust E.V."/>
            <person name="Aves S.J."/>
            <person name="Beiko R.G."/>
            <person name="Coutinho P."/>
            <person name="Dacks J.B."/>
            <person name="Durnford D.G."/>
            <person name="Fast N.M."/>
            <person name="Green B.R."/>
            <person name="Grisdale C."/>
            <person name="Hempe F."/>
            <person name="Henrissat B."/>
            <person name="Hoppner M.P."/>
            <person name="Ishida K.-I."/>
            <person name="Kim E."/>
            <person name="Koreny L."/>
            <person name="Kroth P.G."/>
            <person name="Liu Y."/>
            <person name="Malik S.-B."/>
            <person name="Maier U.G."/>
            <person name="McRose D."/>
            <person name="Mock T."/>
            <person name="Neilson J.A."/>
            <person name="Onodera N.T."/>
            <person name="Poole A.M."/>
            <person name="Pritham E.J."/>
            <person name="Richards T.A."/>
            <person name="Rocap G."/>
            <person name="Roy S.W."/>
            <person name="Sarai C."/>
            <person name="Schaack S."/>
            <person name="Shirato S."/>
            <person name="Slamovits C.H."/>
            <person name="Spencer D.F."/>
            <person name="Suzuki S."/>
            <person name="Worden A.Z."/>
            <person name="Zauner S."/>
            <person name="Barry K."/>
            <person name="Bell C."/>
            <person name="Bharti A.K."/>
            <person name="Crow J.A."/>
            <person name="Grimwood J."/>
            <person name="Kramer R."/>
            <person name="Lindquist E."/>
            <person name="Lucas S."/>
            <person name="Salamov A."/>
            <person name="McFadden G.I."/>
            <person name="Lane C.E."/>
            <person name="Keeling P.J."/>
            <person name="Gray M.W."/>
            <person name="Grigoriev I.V."/>
            <person name="Archibald J.M."/>
        </authorList>
    </citation>
    <scope>NUCLEOTIDE SEQUENCE</scope>
    <source>
        <strain evidence="4">CCMP2712</strain>
    </source>
</reference>
<dbReference type="PROSITE" id="PS50222">
    <property type="entry name" value="EF_HAND_2"/>
    <property type="match status" value="1"/>
</dbReference>
<dbReference type="Proteomes" id="UP000011087">
    <property type="component" value="Unassembled WGS sequence"/>
</dbReference>
<dbReference type="RefSeq" id="XP_005833173.1">
    <property type="nucleotide sequence ID" value="XM_005833116.1"/>
</dbReference>
<dbReference type="AlphaFoldDB" id="L1JCC1"/>
<organism evidence="2">
    <name type="scientific">Guillardia theta (strain CCMP2712)</name>
    <name type="common">Cryptophyte</name>
    <dbReference type="NCBI Taxonomy" id="905079"/>
    <lineage>
        <taxon>Eukaryota</taxon>
        <taxon>Cryptophyceae</taxon>
        <taxon>Pyrenomonadales</taxon>
        <taxon>Geminigeraceae</taxon>
        <taxon>Guillardia</taxon>
    </lineage>
</organism>
<feature type="domain" description="EF-hand" evidence="1">
    <location>
        <begin position="11"/>
        <end position="46"/>
    </location>
</feature>
<protein>
    <recommendedName>
        <fullName evidence="1">EF-hand domain-containing protein</fullName>
    </recommendedName>
</protein>
<dbReference type="HOGENOM" id="CLU_1263637_0_0_1"/>
<dbReference type="OrthoDB" id="429467at2759"/>
<dbReference type="EMBL" id="JH992995">
    <property type="protein sequence ID" value="EKX46193.1"/>
    <property type="molecule type" value="Genomic_DNA"/>
</dbReference>
<dbReference type="SUPFAM" id="SSF47473">
    <property type="entry name" value="EF-hand"/>
    <property type="match status" value="1"/>
</dbReference>
<evidence type="ECO:0000259" key="1">
    <source>
        <dbReference type="PROSITE" id="PS50222"/>
    </source>
</evidence>
<evidence type="ECO:0000313" key="3">
    <source>
        <dbReference type="EnsemblProtists" id="EKX46193"/>
    </source>
</evidence>
<gene>
    <name evidence="2" type="ORF">GUITHDRAFT_107811</name>
</gene>
<reference evidence="3" key="3">
    <citation type="submission" date="2016-03" db="UniProtKB">
        <authorList>
            <consortium name="EnsemblProtists"/>
        </authorList>
    </citation>
    <scope>IDENTIFICATION</scope>
</reference>
<accession>L1JCC1</accession>
<dbReference type="Gene3D" id="1.10.238.10">
    <property type="entry name" value="EF-hand"/>
    <property type="match status" value="1"/>
</dbReference>
<reference evidence="2 4" key="1">
    <citation type="journal article" date="2012" name="Nature">
        <title>Algal genomes reveal evolutionary mosaicism and the fate of nucleomorphs.</title>
        <authorList>
            <consortium name="DOE Joint Genome Institute"/>
            <person name="Curtis B.A."/>
            <person name="Tanifuji G."/>
            <person name="Burki F."/>
            <person name="Gruber A."/>
            <person name="Irimia M."/>
            <person name="Maruyama S."/>
            <person name="Arias M.C."/>
            <person name="Ball S.G."/>
            <person name="Gile G.H."/>
            <person name="Hirakawa Y."/>
            <person name="Hopkins J.F."/>
            <person name="Kuo A."/>
            <person name="Rensing S.A."/>
            <person name="Schmutz J."/>
            <person name="Symeonidi A."/>
            <person name="Elias M."/>
            <person name="Eveleigh R.J."/>
            <person name="Herman E.K."/>
            <person name="Klute M.J."/>
            <person name="Nakayama T."/>
            <person name="Obornik M."/>
            <person name="Reyes-Prieto A."/>
            <person name="Armbrust E.V."/>
            <person name="Aves S.J."/>
            <person name="Beiko R.G."/>
            <person name="Coutinho P."/>
            <person name="Dacks J.B."/>
            <person name="Durnford D.G."/>
            <person name="Fast N.M."/>
            <person name="Green B.R."/>
            <person name="Grisdale C.J."/>
            <person name="Hempel F."/>
            <person name="Henrissat B."/>
            <person name="Hoppner M.P."/>
            <person name="Ishida K."/>
            <person name="Kim E."/>
            <person name="Koreny L."/>
            <person name="Kroth P.G."/>
            <person name="Liu Y."/>
            <person name="Malik S.B."/>
            <person name="Maier U.G."/>
            <person name="McRose D."/>
            <person name="Mock T."/>
            <person name="Neilson J.A."/>
            <person name="Onodera N.T."/>
            <person name="Poole A.M."/>
            <person name="Pritham E.J."/>
            <person name="Richards T.A."/>
            <person name="Rocap G."/>
            <person name="Roy S.W."/>
            <person name="Sarai C."/>
            <person name="Schaack S."/>
            <person name="Shirato S."/>
            <person name="Slamovits C.H."/>
            <person name="Spencer D.F."/>
            <person name="Suzuki S."/>
            <person name="Worden A.Z."/>
            <person name="Zauner S."/>
            <person name="Barry K."/>
            <person name="Bell C."/>
            <person name="Bharti A.K."/>
            <person name="Crow J.A."/>
            <person name="Grimwood J."/>
            <person name="Kramer R."/>
            <person name="Lindquist E."/>
            <person name="Lucas S."/>
            <person name="Salamov A."/>
            <person name="McFadden G.I."/>
            <person name="Lane C.E."/>
            <person name="Keeling P.J."/>
            <person name="Gray M.W."/>
            <person name="Grigoriev I.V."/>
            <person name="Archibald J.M."/>
        </authorList>
    </citation>
    <scope>NUCLEOTIDE SEQUENCE</scope>
    <source>
        <strain evidence="2 4">CCMP2712</strain>
    </source>
</reference>
<proteinExistence type="predicted"/>
<name>L1JCC1_GUITC</name>